<evidence type="ECO:0000256" key="7">
    <source>
        <dbReference type="ARBA" id="ARBA00022839"/>
    </source>
</evidence>
<keyword evidence="21" id="KW-1185">Reference proteome</keyword>
<protein>
    <recommendedName>
        <fullName evidence="15">RecBCD enzyme subunit RecB</fullName>
        <ecNumber evidence="15">3.1.11.5</ecNumber>
        <ecNumber evidence="15">5.6.2.4</ecNumber>
    </recommendedName>
    <alternativeName>
        <fullName evidence="15">DNA 3'-5' helicase subunit RecB</fullName>
    </alternativeName>
    <alternativeName>
        <fullName evidence="15">Exonuclease V subunit RecB</fullName>
        <shortName evidence="15">ExoV subunit RecB</shortName>
    </alternativeName>
    <alternativeName>
        <fullName evidence="15">Helicase/nuclease RecBCD subunit RecB</fullName>
    </alternativeName>
</protein>
<feature type="binding site" evidence="16">
    <location>
        <begin position="20"/>
        <end position="27"/>
    </location>
    <ligand>
        <name>ATP</name>
        <dbReference type="ChEBI" id="CHEBI:30616"/>
    </ligand>
</feature>
<gene>
    <name evidence="15" type="primary">recB</name>
    <name evidence="20" type="ORF">PS2015_1066</name>
</gene>
<dbReference type="AlphaFoldDB" id="A0A0S2KCP0"/>
<comment type="function">
    <text evidence="15">A helicase/nuclease that prepares dsDNA breaks (DSB) for recombinational DNA repair. Binds to DSBs and unwinds DNA via a highly rapid and processive ATP-dependent bidirectional helicase activity. Unwinds dsDNA until it encounters a Chi (crossover hotspot instigator) sequence from the 3' direction. Cuts ssDNA a few nucleotides 3' to the Chi site. The properties and activities of the enzyme are changed at Chi. The Chi-altered holoenzyme produces a long 3'-ssDNA overhang and facilitates RecA-binding to the ssDNA for homologous DNA recombination and repair. Holoenzyme degrades any linearized DNA that is unable to undergo homologous recombination. In the holoenzyme this subunit contributes ATPase, 3'-5' helicase, exonuclease activity and loads RecA onto ssDNA.</text>
</comment>
<evidence type="ECO:0000256" key="2">
    <source>
        <dbReference type="ARBA" id="ARBA00022723"/>
    </source>
</evidence>
<feature type="region of interest" description="Disordered" evidence="17">
    <location>
        <begin position="793"/>
        <end position="827"/>
    </location>
</feature>
<dbReference type="STRING" id="1249552.PS2015_1066"/>
<comment type="domain">
    <text evidence="15">The N-terminal DNA-binding domain is a ssDNA-dependent ATPase and has ATP-dependent 3'-5' helicase function. This domain interacts with RecC.</text>
</comment>
<evidence type="ECO:0000256" key="14">
    <source>
        <dbReference type="ARBA" id="ARBA00048988"/>
    </source>
</evidence>
<dbReference type="GO" id="GO:0009338">
    <property type="term" value="C:exodeoxyribonuclease V complex"/>
    <property type="evidence" value="ECO:0007669"/>
    <property type="project" value="TreeGrafter"/>
</dbReference>
<keyword evidence="8 15" id="KW-0067">ATP-binding</keyword>
<keyword evidence="10 15" id="KW-0238">DNA-binding</keyword>
<keyword evidence="2 15" id="KW-0479">Metal-binding</keyword>
<dbReference type="GO" id="GO:0003677">
    <property type="term" value="F:DNA binding"/>
    <property type="evidence" value="ECO:0007669"/>
    <property type="project" value="UniProtKB-UniRule"/>
</dbReference>
<keyword evidence="7 15" id="KW-0269">Exonuclease</keyword>
<dbReference type="GO" id="GO:0043138">
    <property type="term" value="F:3'-5' DNA helicase activity"/>
    <property type="evidence" value="ECO:0007669"/>
    <property type="project" value="UniProtKB-UniRule"/>
</dbReference>
<dbReference type="InterPro" id="IPR027417">
    <property type="entry name" value="P-loop_NTPase"/>
</dbReference>
<dbReference type="PANTHER" id="PTHR11070">
    <property type="entry name" value="UVRD / RECB / PCRA DNA HELICASE FAMILY MEMBER"/>
    <property type="match status" value="1"/>
</dbReference>
<accession>A0A0S2KCP0</accession>
<sequence>MTQKLMPLTFPLYGSQLIEASAGTGKTYTIALLYTRLVLQHGQAQAFQRLLTPEEILVVTFTDAATQELKDRIRARLADAALCFLANDPCSDSSLQALRDSYPSDKWPECARLLTQAVQSMDQAAVSTIHGWCYRMLREHAFDSGTLFQQTLTTSMQDIHAELIRDYWRQHFYSLSAETAALIADTFKSPDDLLQAVRPLLNKTNTVITYRDQPLPIADSLSETLNPFVNANSTVNNELARARSLWLQHWDELNTLLDQLRPGMNLKSYAEAKNDADFAQLKQQLLDWAQGEASPKNLLRFGSTGMKLKNGYTAPDHIAMHAIDRWAESVKLANDENQPTPRSLIMQHARHWLEQALQQRIQTRAELGFDDLLLQLDRALQGPRGDHLAAQIRAEFPVALIDEFQDTDPLQYRIFDRIYRIADNRKEQALILIGDPKQSIYSFRNADIHTYLTARQATSGRHYHLDTNYRSSQALVDSVNTCFGHAESFPEGAFLFKTGNENPVPFLPVNANGRREVLSTPSGSAPALTFLNLQCSEPENGVVSKTQYLQDMAAICAAQIADILDSKQHWTFTGDDSSPVRPSDIAILVRDFNEASSIRQALQQQGLASAYLSDRESVFASAQADDMLRWLHACAEPGDERLIRAALATRSLDLPLWQLQAYYLNEQSWEQQTELFRQLQQRWQRDGVLPMLRELMQHYKLARRLQRQPDGERALTNLLHLAEYLQQASVNHVGQQALIRHLSDMLENPGQEEILRLESDEDLIRVVTIHKSKGLQYPLVFVPYAANWRDQKSDKPFTISDPDKPSQRKLEISKSDKHSDSRQQADNERLAEDMRLLYVAMTRAIHALWIGVGLVSQGSNKSSLTHRSGIGYLLSGGNQLDSISLSQTLTTLAEQCDKITVQNISEYPPVPESSQWRQPASPASTARKPAATARHRPPTPWWISSYSAIKAGAHDSEPEAASIDQALEEQQSGRDVSAIPLSRGKREFNRLDPGLHGFPRGPREGTFLHDLLEWACDAGFEQAALNDDERLSVIDKRCQVRDWKDEKTRLDGWLKHFLQCRFRLRDGSDFTLGELKEVQAEMEFLFAANRVDTMQIDQLCTRFLMPGAPRPPLQAAALNGMIKGFIDLTFCLNGRYYVADWKSNHLGRTDADYHPEALQQAVLQHRYDVQYAIYLLALHRLLRSRLSDYHYDQHIGGAVYFFLRGWQSESQGLVFDRPAAEFIDRLDQIFSGGL</sequence>
<dbReference type="NCBIfam" id="TIGR00609">
    <property type="entry name" value="recB"/>
    <property type="match status" value="1"/>
</dbReference>
<feature type="binding site" evidence="15">
    <location>
        <position position="1009"/>
    </location>
    <ligand>
        <name>Mg(2+)</name>
        <dbReference type="ChEBI" id="CHEBI:18420"/>
    </ligand>
</feature>
<evidence type="ECO:0000256" key="6">
    <source>
        <dbReference type="ARBA" id="ARBA00022806"/>
    </source>
</evidence>
<feature type="binding site" evidence="15">
    <location>
        <position position="1140"/>
    </location>
    <ligand>
        <name>Mg(2+)</name>
        <dbReference type="ChEBI" id="CHEBI:18420"/>
    </ligand>
</feature>
<dbReference type="InterPro" id="IPR038726">
    <property type="entry name" value="PDDEXK_AddAB-type"/>
</dbReference>
<feature type="domain" description="UvrD-like helicase C-terminal" evidence="19">
    <location>
        <begin position="508"/>
        <end position="774"/>
    </location>
</feature>
<dbReference type="GO" id="GO:0000724">
    <property type="term" value="P:double-strand break repair via homologous recombination"/>
    <property type="evidence" value="ECO:0007669"/>
    <property type="project" value="UniProtKB-UniRule"/>
</dbReference>
<evidence type="ECO:0000256" key="15">
    <source>
        <dbReference type="HAMAP-Rule" id="MF_01485"/>
    </source>
</evidence>
<evidence type="ECO:0000256" key="4">
    <source>
        <dbReference type="ARBA" id="ARBA00022763"/>
    </source>
</evidence>
<dbReference type="PANTHER" id="PTHR11070:SF23">
    <property type="entry name" value="RECBCD ENZYME SUBUNIT RECB"/>
    <property type="match status" value="1"/>
</dbReference>
<proteinExistence type="inferred from homology"/>
<dbReference type="GO" id="GO:0000287">
    <property type="term" value="F:magnesium ion binding"/>
    <property type="evidence" value="ECO:0007669"/>
    <property type="project" value="UniProtKB-UniRule"/>
</dbReference>
<feature type="compositionally biased region" description="Polar residues" evidence="17">
    <location>
        <begin position="912"/>
        <end position="924"/>
    </location>
</feature>
<dbReference type="Pfam" id="PF12705">
    <property type="entry name" value="PDDEXK_1"/>
    <property type="match status" value="1"/>
</dbReference>
<dbReference type="PATRIC" id="fig|1249552.3.peg.1073"/>
<evidence type="ECO:0000256" key="1">
    <source>
        <dbReference type="ARBA" id="ARBA00022722"/>
    </source>
</evidence>
<dbReference type="OrthoDB" id="9810135at2"/>
<dbReference type="EMBL" id="CP013189">
    <property type="protein sequence ID" value="ALO45730.1"/>
    <property type="molecule type" value="Genomic_DNA"/>
</dbReference>
<evidence type="ECO:0000259" key="19">
    <source>
        <dbReference type="PROSITE" id="PS51217"/>
    </source>
</evidence>
<dbReference type="InterPro" id="IPR004586">
    <property type="entry name" value="RecB"/>
</dbReference>
<comment type="domain">
    <text evidence="15">The C-terminal domain has nuclease activity and interacts with RecD. It interacts with RecA, facilitating its loading onto ssDNA.</text>
</comment>
<evidence type="ECO:0000256" key="8">
    <source>
        <dbReference type="ARBA" id="ARBA00022840"/>
    </source>
</evidence>
<evidence type="ECO:0000256" key="11">
    <source>
        <dbReference type="ARBA" id="ARBA00023204"/>
    </source>
</evidence>
<dbReference type="Pfam" id="PF00580">
    <property type="entry name" value="UvrD-helicase"/>
    <property type="match status" value="1"/>
</dbReference>
<dbReference type="Gene3D" id="1.10.3170.10">
    <property type="entry name" value="Recbcd, chain B, domain 2"/>
    <property type="match status" value="1"/>
</dbReference>
<keyword evidence="11 15" id="KW-0234">DNA repair</keyword>
<dbReference type="KEGG" id="pspi:PS2015_1066"/>
<evidence type="ECO:0000256" key="12">
    <source>
        <dbReference type="ARBA" id="ARBA00023235"/>
    </source>
</evidence>
<dbReference type="InterPro" id="IPR011604">
    <property type="entry name" value="PDDEXK-like_dom_sf"/>
</dbReference>
<feature type="binding site" evidence="15">
    <location>
        <position position="1127"/>
    </location>
    <ligand>
        <name>Mg(2+)</name>
        <dbReference type="ChEBI" id="CHEBI:18420"/>
    </ligand>
</feature>
<dbReference type="InterPro" id="IPR011335">
    <property type="entry name" value="Restrct_endonuc-II-like"/>
</dbReference>
<dbReference type="EC" id="3.1.11.5" evidence="15"/>
<comment type="cofactor">
    <cofactor evidence="15">
        <name>Mg(2+)</name>
        <dbReference type="ChEBI" id="CHEBI:18420"/>
    </cofactor>
    <text evidence="15">Binds 1 Mg(2+) ion per subunit.</text>
</comment>
<feature type="active site" description="For nuclease activity" evidence="15">
    <location>
        <position position="1140"/>
    </location>
</feature>
<evidence type="ECO:0000313" key="20">
    <source>
        <dbReference type="EMBL" id="ALO45730.1"/>
    </source>
</evidence>
<dbReference type="SUPFAM" id="SSF52980">
    <property type="entry name" value="Restriction endonuclease-like"/>
    <property type="match status" value="1"/>
</dbReference>
<feature type="region of interest" description="Nuclease activity, interacts with RecD and RecA" evidence="15">
    <location>
        <begin position="940"/>
        <end position="1234"/>
    </location>
</feature>
<dbReference type="EC" id="5.6.2.4" evidence="15"/>
<dbReference type="InterPro" id="IPR000212">
    <property type="entry name" value="DNA_helicase_UvrD/REP"/>
</dbReference>
<evidence type="ECO:0000256" key="17">
    <source>
        <dbReference type="SAM" id="MobiDB-lite"/>
    </source>
</evidence>
<dbReference type="GO" id="GO:0005524">
    <property type="term" value="F:ATP binding"/>
    <property type="evidence" value="ECO:0007669"/>
    <property type="project" value="UniProtKB-UniRule"/>
</dbReference>
<reference evidence="20 21" key="1">
    <citation type="submission" date="2015-11" db="EMBL/GenBank/DDBJ databases">
        <authorList>
            <person name="Zhang Y."/>
            <person name="Guo Z."/>
        </authorList>
    </citation>
    <scope>NUCLEOTIDE SEQUENCE [LARGE SCALE GENOMIC DNA]</scope>
    <source>
        <strain evidence="20 21">KCTC 32221</strain>
    </source>
</reference>
<evidence type="ECO:0000256" key="5">
    <source>
        <dbReference type="ARBA" id="ARBA00022801"/>
    </source>
</evidence>
<evidence type="ECO:0000256" key="3">
    <source>
        <dbReference type="ARBA" id="ARBA00022741"/>
    </source>
</evidence>
<comment type="miscellaneous">
    <text evidence="15">In the RecBCD complex, RecB has a slow 3'-5' helicase, an exonuclease activity and loads RecA onto ssDNA, RecD has a fast 5'-3' helicase activity, while RecC stimulates the ATPase and processivity of the RecB helicase and contributes to recognition of the Chi site.</text>
</comment>
<organism evidence="20 21">
    <name type="scientific">Pseudohongiella spirulinae</name>
    <dbReference type="NCBI Taxonomy" id="1249552"/>
    <lineage>
        <taxon>Bacteria</taxon>
        <taxon>Pseudomonadati</taxon>
        <taxon>Pseudomonadota</taxon>
        <taxon>Gammaproteobacteria</taxon>
        <taxon>Pseudomonadales</taxon>
        <taxon>Pseudohongiellaceae</taxon>
        <taxon>Pseudohongiella</taxon>
    </lineage>
</organism>
<name>A0A0S2KCP0_9GAMM</name>
<dbReference type="RefSeq" id="WP_058021245.1">
    <property type="nucleotide sequence ID" value="NZ_CP013189.1"/>
</dbReference>
<evidence type="ECO:0000256" key="16">
    <source>
        <dbReference type="PROSITE-ProRule" id="PRU00560"/>
    </source>
</evidence>
<dbReference type="InterPro" id="IPR014017">
    <property type="entry name" value="DNA_helicase_UvrD-like_C"/>
</dbReference>
<evidence type="ECO:0000313" key="21">
    <source>
        <dbReference type="Proteomes" id="UP000065641"/>
    </source>
</evidence>
<evidence type="ECO:0000256" key="9">
    <source>
        <dbReference type="ARBA" id="ARBA00022842"/>
    </source>
</evidence>
<dbReference type="GO" id="GO:0008854">
    <property type="term" value="F:exodeoxyribonuclease V activity"/>
    <property type="evidence" value="ECO:0007669"/>
    <property type="project" value="UniProtKB-EC"/>
</dbReference>
<dbReference type="PROSITE" id="PS51198">
    <property type="entry name" value="UVRD_HELICASE_ATP_BIND"/>
    <property type="match status" value="1"/>
</dbReference>
<comment type="subunit">
    <text evidence="15">Heterotrimer of RecB, RecC and RecD. All subunits contribute to DNA-binding. Interacts with RecA.</text>
</comment>
<dbReference type="HAMAP" id="MF_01485">
    <property type="entry name" value="RecB"/>
    <property type="match status" value="1"/>
</dbReference>
<comment type="similarity">
    <text evidence="15">Belongs to the helicase family. UvrD subfamily.</text>
</comment>
<comment type="catalytic activity">
    <reaction evidence="15">
        <text>Exonucleolytic cleavage (in the presence of ATP) in either 5'- to 3'- or 3'- to 5'-direction to yield 5'-phosphooligonucleotides.</text>
        <dbReference type="EC" id="3.1.11.5"/>
    </reaction>
</comment>
<dbReference type="CDD" id="cd22352">
    <property type="entry name" value="RecB_C-like"/>
    <property type="match status" value="1"/>
</dbReference>
<keyword evidence="9 15" id="KW-0460">Magnesium</keyword>
<evidence type="ECO:0000256" key="10">
    <source>
        <dbReference type="ARBA" id="ARBA00023125"/>
    </source>
</evidence>
<comment type="catalytic activity">
    <reaction evidence="13 15">
        <text>Couples ATP hydrolysis with the unwinding of duplex DNA by translocating in the 3'-5' direction.</text>
        <dbReference type="EC" id="5.6.2.4"/>
    </reaction>
</comment>
<keyword evidence="3 15" id="KW-0547">Nucleotide-binding</keyword>
<evidence type="ECO:0000259" key="18">
    <source>
        <dbReference type="PROSITE" id="PS51198"/>
    </source>
</evidence>
<dbReference type="Gene3D" id="3.40.50.300">
    <property type="entry name" value="P-loop containing nucleotide triphosphate hydrolases"/>
    <property type="match status" value="2"/>
</dbReference>
<dbReference type="Gene3D" id="3.90.320.10">
    <property type="match status" value="1"/>
</dbReference>
<keyword evidence="5 15" id="KW-0378">Hydrolase</keyword>
<dbReference type="Gene3D" id="1.10.486.10">
    <property type="entry name" value="PCRA, domain 4"/>
    <property type="match status" value="1"/>
</dbReference>
<dbReference type="InterPro" id="IPR014016">
    <property type="entry name" value="UvrD-like_ATP-bd"/>
</dbReference>
<dbReference type="PROSITE" id="PS51217">
    <property type="entry name" value="UVRD_HELICASE_CTER"/>
    <property type="match status" value="1"/>
</dbReference>
<keyword evidence="1 15" id="KW-0540">Nuclease</keyword>
<dbReference type="Pfam" id="PF13361">
    <property type="entry name" value="UvrD_C"/>
    <property type="match status" value="1"/>
</dbReference>
<dbReference type="SUPFAM" id="SSF52540">
    <property type="entry name" value="P-loop containing nucleoside triphosphate hydrolases"/>
    <property type="match status" value="1"/>
</dbReference>
<dbReference type="Proteomes" id="UP000065641">
    <property type="component" value="Chromosome"/>
</dbReference>
<keyword evidence="4 15" id="KW-0227">DNA damage</keyword>
<feature type="domain" description="UvrD-like helicase ATP-binding" evidence="18">
    <location>
        <begin position="1"/>
        <end position="472"/>
    </location>
</feature>
<dbReference type="GO" id="GO:0005829">
    <property type="term" value="C:cytosol"/>
    <property type="evidence" value="ECO:0007669"/>
    <property type="project" value="TreeGrafter"/>
</dbReference>
<keyword evidence="12 15" id="KW-0413">Isomerase</keyword>
<feature type="region of interest" description="DNA-binding and helicase activity, interacts with RecC" evidence="15">
    <location>
        <begin position="1"/>
        <end position="886"/>
    </location>
</feature>
<comment type="catalytic activity">
    <reaction evidence="14 15">
        <text>ATP + H2O = ADP + phosphate + H(+)</text>
        <dbReference type="Rhea" id="RHEA:13065"/>
        <dbReference type="ChEBI" id="CHEBI:15377"/>
        <dbReference type="ChEBI" id="CHEBI:15378"/>
        <dbReference type="ChEBI" id="CHEBI:30616"/>
        <dbReference type="ChEBI" id="CHEBI:43474"/>
        <dbReference type="ChEBI" id="CHEBI:456216"/>
        <dbReference type="EC" id="5.6.2.4"/>
    </reaction>
</comment>
<feature type="region of interest" description="Disordered" evidence="17">
    <location>
        <begin position="910"/>
        <end position="937"/>
    </location>
</feature>
<keyword evidence="6 15" id="KW-0347">Helicase</keyword>
<dbReference type="GO" id="GO:0016887">
    <property type="term" value="F:ATP hydrolysis activity"/>
    <property type="evidence" value="ECO:0007669"/>
    <property type="project" value="RHEA"/>
</dbReference>
<evidence type="ECO:0000256" key="13">
    <source>
        <dbReference type="ARBA" id="ARBA00034617"/>
    </source>
</evidence>